<feature type="transmembrane region" description="Helical" evidence="1">
    <location>
        <begin position="63"/>
        <end position="82"/>
    </location>
</feature>
<proteinExistence type="predicted"/>
<evidence type="ECO:0000313" key="2">
    <source>
        <dbReference type="EMBL" id="AQS55751.1"/>
    </source>
</evidence>
<feature type="transmembrane region" description="Helical" evidence="1">
    <location>
        <begin position="38"/>
        <end position="57"/>
    </location>
</feature>
<reference evidence="2 3" key="1">
    <citation type="journal article" date="2015" name="Int. J. Syst. Evol. Microbiol.">
        <title>Novibacillus thermophilus gen. nov., sp. nov., a Gram-staining-negative and moderately thermophilic member of the family Thermoactinomycetaceae.</title>
        <authorList>
            <person name="Yang G."/>
            <person name="Chen J."/>
            <person name="Zhou S."/>
        </authorList>
    </citation>
    <scope>NUCLEOTIDE SEQUENCE [LARGE SCALE GENOMIC DNA]</scope>
    <source>
        <strain evidence="2 3">SG-1</strain>
    </source>
</reference>
<feature type="transmembrane region" description="Helical" evidence="1">
    <location>
        <begin position="89"/>
        <end position="110"/>
    </location>
</feature>
<evidence type="ECO:0000313" key="3">
    <source>
        <dbReference type="Proteomes" id="UP000188603"/>
    </source>
</evidence>
<gene>
    <name evidence="2" type="ORF">B0W44_08050</name>
</gene>
<protein>
    <submittedName>
        <fullName evidence="2">Uncharacterized protein</fullName>
    </submittedName>
</protein>
<keyword evidence="1" id="KW-0812">Transmembrane</keyword>
<dbReference type="Proteomes" id="UP000188603">
    <property type="component" value="Chromosome"/>
</dbReference>
<keyword evidence="3" id="KW-1185">Reference proteome</keyword>
<keyword evidence="1" id="KW-1133">Transmembrane helix</keyword>
<dbReference type="AlphaFoldDB" id="A0A1U9K6U5"/>
<name>A0A1U9K6U5_9BACL</name>
<feature type="transmembrane region" description="Helical" evidence="1">
    <location>
        <begin position="116"/>
        <end position="139"/>
    </location>
</feature>
<evidence type="ECO:0000256" key="1">
    <source>
        <dbReference type="SAM" id="Phobius"/>
    </source>
</evidence>
<accession>A0A1U9K6U5</accession>
<organism evidence="2 3">
    <name type="scientific">Novibacillus thermophilus</name>
    <dbReference type="NCBI Taxonomy" id="1471761"/>
    <lineage>
        <taxon>Bacteria</taxon>
        <taxon>Bacillati</taxon>
        <taxon>Bacillota</taxon>
        <taxon>Bacilli</taxon>
        <taxon>Bacillales</taxon>
        <taxon>Thermoactinomycetaceae</taxon>
        <taxon>Novibacillus</taxon>
    </lineage>
</organism>
<keyword evidence="1" id="KW-0472">Membrane</keyword>
<feature type="transmembrane region" description="Helical" evidence="1">
    <location>
        <begin position="151"/>
        <end position="168"/>
    </location>
</feature>
<feature type="transmembrane region" description="Helical" evidence="1">
    <location>
        <begin position="6"/>
        <end position="26"/>
    </location>
</feature>
<dbReference type="EMBL" id="CP019699">
    <property type="protein sequence ID" value="AQS55751.1"/>
    <property type="molecule type" value="Genomic_DNA"/>
</dbReference>
<sequence>MTWGYMYIFIFIGTHFLVIMGIYLFCKYKAALMEQMMITMTLSMSFGLVIGVLMGIIYHDNLLLSILMSMGISGLAGANLGLRLHGLAGIEGFFTAIMAGMMGSMLVGMLSMRETIIIFLVSSFLLTGTSMFSVRHILYRSCEHVIRKYDLLLLIATCCVFIITLWMFPDVLEQNPPSVKPLHL</sequence>
<dbReference type="KEGG" id="ntr:B0W44_08050"/>